<organism evidence="1 2">
    <name type="scientific">Candidatus Nitrospira kreftii</name>
    <dbReference type="NCBI Taxonomy" id="2652173"/>
    <lineage>
        <taxon>Bacteria</taxon>
        <taxon>Pseudomonadati</taxon>
        <taxon>Nitrospirota</taxon>
        <taxon>Nitrospiria</taxon>
        <taxon>Nitrospirales</taxon>
        <taxon>Nitrospiraceae</taxon>
        <taxon>Nitrospira</taxon>
    </lineage>
</organism>
<protein>
    <submittedName>
        <fullName evidence="1">Uncharacterized protein</fullName>
    </submittedName>
</protein>
<dbReference type="AlphaFoldDB" id="A0A7S8IZ48"/>
<dbReference type="Proteomes" id="UP000593737">
    <property type="component" value="Chromosome"/>
</dbReference>
<gene>
    <name evidence="1" type="ORF">Nkreftii_002531</name>
</gene>
<reference evidence="1 2" key="1">
    <citation type="journal article" date="2020" name="ISME J.">
        <title>Enrichment and physiological characterization of a novel comammox Nitrospira indicates ammonium inhibition of complete nitrification.</title>
        <authorList>
            <person name="Sakoula D."/>
            <person name="Koch H."/>
            <person name="Frank J."/>
            <person name="Jetten M.S.M."/>
            <person name="van Kessel M.A.H.J."/>
            <person name="Lucker S."/>
        </authorList>
    </citation>
    <scope>NUCLEOTIDE SEQUENCE [LARGE SCALE GENOMIC DNA]</scope>
    <source>
        <strain evidence="1">Comreactor17</strain>
    </source>
</reference>
<dbReference type="KEGG" id="nkf:Nkreftii_002531"/>
<sequence length="36" mass="3983">MKARLPGGPFSFAELLHKVAKSSYVEGKANAWYDNV</sequence>
<evidence type="ECO:0000313" key="1">
    <source>
        <dbReference type="EMBL" id="QPD04757.1"/>
    </source>
</evidence>
<dbReference type="EMBL" id="CP047423">
    <property type="protein sequence ID" value="QPD04757.1"/>
    <property type="molecule type" value="Genomic_DNA"/>
</dbReference>
<proteinExistence type="predicted"/>
<name>A0A7S8IZ48_9BACT</name>
<accession>A0A7S8IZ48</accession>
<evidence type="ECO:0000313" key="2">
    <source>
        <dbReference type="Proteomes" id="UP000593737"/>
    </source>
</evidence>